<reference evidence="1" key="1">
    <citation type="submission" date="2023-07" db="EMBL/GenBank/DDBJ databases">
        <title>Mucosal microbiota of week-old chicken and adult hens.</title>
        <authorList>
            <person name="Volf J."/>
            <person name="Karasova D."/>
            <person name="Crhanova M."/>
            <person name="Faldynova M."/>
            <person name="Prikrylova H."/>
            <person name="Zeman M."/>
            <person name="Babak V."/>
            <person name="Rajova J."/>
            <person name="Rychlik I."/>
        </authorList>
    </citation>
    <scope>NUCLEOTIDE SEQUENCE</scope>
    <source>
        <strain evidence="1">ET902</strain>
    </source>
</reference>
<sequence>MSEKIKLSERKGEYKASKNIGSYDVGFKFTLDDSGNIVSLKFSHGWDQLKELDKINIGSPDSTETEFNFADPNDALYVIYFDSYSRGSVCIYSDNKRTKEEICMPFKKIS</sequence>
<dbReference type="RefSeq" id="WP_304385721.1">
    <property type="nucleotide sequence ID" value="NZ_JAUPBL010000075.1"/>
</dbReference>
<evidence type="ECO:0000313" key="2">
    <source>
        <dbReference type="Proteomes" id="UP001175147"/>
    </source>
</evidence>
<gene>
    <name evidence="1" type="ORF">Q5M86_05755</name>
</gene>
<comment type="caution">
    <text evidence="1">The sequence shown here is derived from an EMBL/GenBank/DDBJ whole genome shotgun (WGS) entry which is preliminary data.</text>
</comment>
<organism evidence="1 2">
    <name type="scientific">Brachyspira innocens</name>
    <dbReference type="NCBI Taxonomy" id="13264"/>
    <lineage>
        <taxon>Bacteria</taxon>
        <taxon>Pseudomonadati</taxon>
        <taxon>Spirochaetota</taxon>
        <taxon>Spirochaetia</taxon>
        <taxon>Brachyspirales</taxon>
        <taxon>Brachyspiraceae</taxon>
        <taxon>Brachyspira</taxon>
    </lineage>
</organism>
<dbReference type="EMBL" id="JAUPBM010000056">
    <property type="protein sequence ID" value="MDO7020274.1"/>
    <property type="molecule type" value="Genomic_DNA"/>
</dbReference>
<dbReference type="Proteomes" id="UP001175147">
    <property type="component" value="Unassembled WGS sequence"/>
</dbReference>
<keyword evidence="2" id="KW-1185">Reference proteome</keyword>
<accession>A0ABT8YWP0</accession>
<name>A0ABT8YWP0_9SPIR</name>
<proteinExistence type="predicted"/>
<evidence type="ECO:0000313" key="1">
    <source>
        <dbReference type="EMBL" id="MDO7020274.1"/>
    </source>
</evidence>
<protein>
    <submittedName>
        <fullName evidence="1">Uncharacterized protein</fullName>
    </submittedName>
</protein>